<sequence length="286" mass="30034">MSANMLKSGCVLLALLLLVKGSLGQLNVCGRAPLNTRIVGGQNASAGAWPWQVSLHSSAYGGHFCGGTLINKNWVMTAAHCFNSIGTSGLVVYLGKQTLVGVNPNQITRSVTKLVRHPKYNSITNDNDITLLLLSSSVTFTNYIRPVCLAGQGSSFVSGTQCWITGWGNIASGVWLPSPGVLQDAKVPIVSKTQCDKLLGPGVITNNMICAGLLQGGKDTCQGDSGGPMVTKQGAVWIQAGITSWGIGCAEKNSPGVYTMVSQYQSWITSIIKTNLPGFVKFPSAG</sequence>
<evidence type="ECO:0000313" key="2">
    <source>
        <dbReference type="Proteomes" id="UP000829447"/>
    </source>
</evidence>
<reference evidence="1 2" key="1">
    <citation type="journal article" date="2022" name="bioRxiv">
        <title>An ancient truncated duplication of the anti-Mullerian hormone receptor type 2 gene is a potential conserved master sex determinant in the Pangasiidae catfish family.</title>
        <authorList>
            <person name="Wen M."/>
            <person name="Pan Q."/>
            <person name="Jouanno E."/>
            <person name="Montfort J."/>
            <person name="Zahm M."/>
            <person name="Cabau C."/>
            <person name="Klopp C."/>
            <person name="Iampietro C."/>
            <person name="Roques C."/>
            <person name="Bouchez O."/>
            <person name="Castinel A."/>
            <person name="Donnadieu C."/>
            <person name="Parrinello H."/>
            <person name="Poncet C."/>
            <person name="Belmonte E."/>
            <person name="Gautier V."/>
            <person name="Avarre J.-C."/>
            <person name="Dugue R."/>
            <person name="Gustiano R."/>
            <person name="Ha T.T.T."/>
            <person name="Campet M."/>
            <person name="Sriphairoj K."/>
            <person name="Ribolli J."/>
            <person name="de Almeida F.L."/>
            <person name="Desvignes T."/>
            <person name="Postlethwait J.H."/>
            <person name="Bucao C.F."/>
            <person name="Robinson-Rechavi M."/>
            <person name="Bobe J."/>
            <person name="Herpin A."/>
            <person name="Guiguen Y."/>
        </authorList>
    </citation>
    <scope>NUCLEOTIDE SEQUENCE [LARGE SCALE GENOMIC DNA]</scope>
    <source>
        <strain evidence="1">YG-Dec2019</strain>
    </source>
</reference>
<proteinExistence type="predicted"/>
<protein>
    <submittedName>
        <fullName evidence="1">Uncharacterized protein</fullName>
    </submittedName>
</protein>
<keyword evidence="2" id="KW-1185">Reference proteome</keyword>
<accession>A0ACC5W7D0</accession>
<comment type="caution">
    <text evidence="1">The sequence shown here is derived from an EMBL/GenBank/DDBJ whole genome shotgun (WGS) entry which is preliminary data.</text>
</comment>
<gene>
    <name evidence="1" type="ORF">PGIGA_G00104010</name>
</gene>
<organism evidence="1 2">
    <name type="scientific">Pangasianodon gigas</name>
    <name type="common">Mekong giant catfish</name>
    <name type="synonym">Pangasius gigas</name>
    <dbReference type="NCBI Taxonomy" id="30993"/>
    <lineage>
        <taxon>Eukaryota</taxon>
        <taxon>Metazoa</taxon>
        <taxon>Chordata</taxon>
        <taxon>Craniata</taxon>
        <taxon>Vertebrata</taxon>
        <taxon>Euteleostomi</taxon>
        <taxon>Actinopterygii</taxon>
        <taxon>Neopterygii</taxon>
        <taxon>Teleostei</taxon>
        <taxon>Ostariophysi</taxon>
        <taxon>Siluriformes</taxon>
        <taxon>Pangasiidae</taxon>
        <taxon>Pangasianodon</taxon>
    </lineage>
</organism>
<name>A0ACC5W7D0_PANGG</name>
<dbReference type="EMBL" id="CM040455">
    <property type="protein sequence ID" value="MCI4374998.1"/>
    <property type="molecule type" value="Genomic_DNA"/>
</dbReference>
<evidence type="ECO:0000313" key="1">
    <source>
        <dbReference type="EMBL" id="MCI4374998.1"/>
    </source>
</evidence>
<dbReference type="Proteomes" id="UP000829447">
    <property type="component" value="Linkage Group LG2"/>
</dbReference>